<name>A0ABN7RZZ7_OIKDI</name>
<dbReference type="InterPro" id="IPR002048">
    <property type="entry name" value="EF_hand_dom"/>
</dbReference>
<keyword evidence="1" id="KW-0106">Calcium</keyword>
<dbReference type="SUPFAM" id="SSF47473">
    <property type="entry name" value="EF-hand"/>
    <property type="match status" value="1"/>
</dbReference>
<protein>
    <submittedName>
        <fullName evidence="3">Oidioi.mRNA.OKI2018_I69.PAR.g11715.t1.cds</fullName>
    </submittedName>
</protein>
<feature type="domain" description="EF-hand" evidence="2">
    <location>
        <begin position="115"/>
        <end position="150"/>
    </location>
</feature>
<evidence type="ECO:0000313" key="3">
    <source>
        <dbReference type="EMBL" id="CAG5088053.1"/>
    </source>
</evidence>
<reference evidence="3 4" key="1">
    <citation type="submission" date="2021-04" db="EMBL/GenBank/DDBJ databases">
        <authorList>
            <person name="Bliznina A."/>
        </authorList>
    </citation>
    <scope>NUCLEOTIDE SEQUENCE [LARGE SCALE GENOMIC DNA]</scope>
</reference>
<dbReference type="Gene3D" id="1.10.238.10">
    <property type="entry name" value="EF-hand"/>
    <property type="match status" value="1"/>
</dbReference>
<evidence type="ECO:0000256" key="1">
    <source>
        <dbReference type="ARBA" id="ARBA00022837"/>
    </source>
</evidence>
<evidence type="ECO:0000259" key="2">
    <source>
        <dbReference type="PROSITE" id="PS50222"/>
    </source>
</evidence>
<proteinExistence type="predicted"/>
<keyword evidence="4" id="KW-1185">Reference proteome</keyword>
<dbReference type="InterPro" id="IPR018247">
    <property type="entry name" value="EF_Hand_1_Ca_BS"/>
</dbReference>
<sequence length="151" mass="17589">MTEVVEEFKKLFQMINQLSMDPVFVTPQHITDHFEKVGMIQVTDGSVREFLHSLDKMLSLMGGKLSKAGSLNEAEFVRFWFNCHRFYNKFDLKNTGSITKDEFYQSMVGTAADKDTEEKVNEIFNIVDRNDDGKIDFIEFFCRLPQILNLK</sequence>
<dbReference type="PROSITE" id="PS00018">
    <property type="entry name" value="EF_HAND_1"/>
    <property type="match status" value="1"/>
</dbReference>
<dbReference type="Pfam" id="PF13499">
    <property type="entry name" value="EF-hand_7"/>
    <property type="match status" value="1"/>
</dbReference>
<dbReference type="InterPro" id="IPR011992">
    <property type="entry name" value="EF-hand-dom_pair"/>
</dbReference>
<evidence type="ECO:0000313" key="4">
    <source>
        <dbReference type="Proteomes" id="UP001158576"/>
    </source>
</evidence>
<dbReference type="CDD" id="cd00051">
    <property type="entry name" value="EFh"/>
    <property type="match status" value="1"/>
</dbReference>
<dbReference type="Proteomes" id="UP001158576">
    <property type="component" value="Chromosome PAR"/>
</dbReference>
<organism evidence="3 4">
    <name type="scientific">Oikopleura dioica</name>
    <name type="common">Tunicate</name>
    <dbReference type="NCBI Taxonomy" id="34765"/>
    <lineage>
        <taxon>Eukaryota</taxon>
        <taxon>Metazoa</taxon>
        <taxon>Chordata</taxon>
        <taxon>Tunicata</taxon>
        <taxon>Appendicularia</taxon>
        <taxon>Copelata</taxon>
        <taxon>Oikopleuridae</taxon>
        <taxon>Oikopleura</taxon>
    </lineage>
</organism>
<dbReference type="EMBL" id="OU015568">
    <property type="protein sequence ID" value="CAG5088053.1"/>
    <property type="molecule type" value="Genomic_DNA"/>
</dbReference>
<gene>
    <name evidence="3" type="ORF">OKIOD_LOCUS3273</name>
</gene>
<accession>A0ABN7RZZ7</accession>
<dbReference type="PROSITE" id="PS50222">
    <property type="entry name" value="EF_HAND_2"/>
    <property type="match status" value="1"/>
</dbReference>